<keyword evidence="1" id="KW-1133">Transmembrane helix</keyword>
<keyword evidence="2" id="KW-1185">Reference proteome</keyword>
<keyword evidence="1" id="KW-0472">Membrane</keyword>
<dbReference type="GeneID" id="117651040"/>
<sequence>MARVRWCLMLFEALAYTARRRDLAVLLNGLKAYLHAHPLRTSRWRPLLLFSIITVLPHFALFVGQMSQIPARGAVGTTQAVAYVVLFSVGAFVSACLYMRILCPLAVLRAAAADLRIDWKRAVLAALGEDAIIHDHDAVPHDHNASPPVLHGHDTVLHDYDAGLQSPEAILHNRSIDGHMAALAWRALRQRQLLLHDLVRKSSDANGPCILALLLSLAGLTTGAMDVLESDLNDADVVPALLYYVLFIVYVLAVTAVCQWPATEFQAMAMEIKCLSLRYRRALEPSALGEARSLLKDLERQDNRYDLLGVCHCDDSALTTVMSAVSVYLFTCFVTKGFTRMQRNK</sequence>
<feature type="transmembrane region" description="Helical" evidence="1">
    <location>
        <begin position="240"/>
        <end position="260"/>
    </location>
</feature>
<reference evidence="3" key="1">
    <citation type="submission" date="2025-08" db="UniProtKB">
        <authorList>
            <consortium name="RefSeq"/>
        </authorList>
    </citation>
    <scope>IDENTIFICATION</scope>
    <source>
        <tissue evidence="3">Total insect</tissue>
    </source>
</reference>
<evidence type="ECO:0000313" key="2">
    <source>
        <dbReference type="Proteomes" id="UP000515158"/>
    </source>
</evidence>
<gene>
    <name evidence="3" type="primary">LOC117651040</name>
</gene>
<keyword evidence="1" id="KW-0812">Transmembrane</keyword>
<dbReference type="RefSeq" id="XP_034250647.1">
    <property type="nucleotide sequence ID" value="XM_034394756.1"/>
</dbReference>
<dbReference type="Proteomes" id="UP000515158">
    <property type="component" value="Unplaced"/>
</dbReference>
<name>A0A6P8ZYZ0_THRPL</name>
<organism evidence="3">
    <name type="scientific">Thrips palmi</name>
    <name type="common">Melon thrips</name>
    <dbReference type="NCBI Taxonomy" id="161013"/>
    <lineage>
        <taxon>Eukaryota</taxon>
        <taxon>Metazoa</taxon>
        <taxon>Ecdysozoa</taxon>
        <taxon>Arthropoda</taxon>
        <taxon>Hexapoda</taxon>
        <taxon>Insecta</taxon>
        <taxon>Pterygota</taxon>
        <taxon>Neoptera</taxon>
        <taxon>Paraneoptera</taxon>
        <taxon>Thysanoptera</taxon>
        <taxon>Terebrantia</taxon>
        <taxon>Thripoidea</taxon>
        <taxon>Thripidae</taxon>
        <taxon>Thrips</taxon>
    </lineage>
</organism>
<accession>A0A6P8ZYZ0</accession>
<proteinExistence type="predicted"/>
<evidence type="ECO:0000313" key="3">
    <source>
        <dbReference type="RefSeq" id="XP_034250647.1"/>
    </source>
</evidence>
<dbReference type="AlphaFoldDB" id="A0A6P8ZYZ0"/>
<feature type="transmembrane region" description="Helical" evidence="1">
    <location>
        <begin position="80"/>
        <end position="99"/>
    </location>
</feature>
<feature type="transmembrane region" description="Helical" evidence="1">
    <location>
        <begin position="47"/>
        <end position="68"/>
    </location>
</feature>
<evidence type="ECO:0000256" key="1">
    <source>
        <dbReference type="SAM" id="Phobius"/>
    </source>
</evidence>
<protein>
    <submittedName>
        <fullName evidence="3">Uncharacterized protein LOC117651040 isoform X2</fullName>
    </submittedName>
</protein>